<protein>
    <submittedName>
        <fullName evidence="8">Cytochrome P450</fullName>
    </submittedName>
</protein>
<dbReference type="Pfam" id="PF00067">
    <property type="entry name" value="p450"/>
    <property type="match status" value="1"/>
</dbReference>
<dbReference type="GO" id="GO:0020037">
    <property type="term" value="F:heme binding"/>
    <property type="evidence" value="ECO:0007669"/>
    <property type="project" value="InterPro"/>
</dbReference>
<gene>
    <name evidence="8" type="ORF">DR950_12835</name>
</gene>
<dbReference type="RefSeq" id="WP_049649278.1">
    <property type="nucleotide sequence ID" value="NZ_QVIG01000001.1"/>
</dbReference>
<evidence type="ECO:0000256" key="3">
    <source>
        <dbReference type="ARBA" id="ARBA00022723"/>
    </source>
</evidence>
<dbReference type="GO" id="GO:0008395">
    <property type="term" value="F:steroid hydroxylase activity"/>
    <property type="evidence" value="ECO:0007669"/>
    <property type="project" value="TreeGrafter"/>
</dbReference>
<dbReference type="InterPro" id="IPR002397">
    <property type="entry name" value="Cyt_P450_B"/>
</dbReference>
<dbReference type="FunFam" id="1.10.630.10:FF:000018">
    <property type="entry name" value="Cytochrome P450 monooxygenase"/>
    <property type="match status" value="1"/>
</dbReference>
<dbReference type="PANTHER" id="PTHR46696:SF4">
    <property type="entry name" value="BIOTIN BIOSYNTHESIS CYTOCHROME P450"/>
    <property type="match status" value="1"/>
</dbReference>
<accession>A0A372ZRS3</accession>
<keyword evidence="6 7" id="KW-0503">Monooxygenase</keyword>
<dbReference type="PROSITE" id="PS00086">
    <property type="entry name" value="CYTOCHROME_P450"/>
    <property type="match status" value="1"/>
</dbReference>
<dbReference type="GO" id="GO:0036199">
    <property type="term" value="F:cholest-4-en-3-one 26-monooxygenase activity"/>
    <property type="evidence" value="ECO:0007669"/>
    <property type="project" value="TreeGrafter"/>
</dbReference>
<keyword evidence="5 7" id="KW-0408">Iron</keyword>
<comment type="similarity">
    <text evidence="1 7">Belongs to the cytochrome P450 family.</text>
</comment>
<dbReference type="InterPro" id="IPR036396">
    <property type="entry name" value="Cyt_P450_sf"/>
</dbReference>
<evidence type="ECO:0000256" key="7">
    <source>
        <dbReference type="RuleBase" id="RU000461"/>
    </source>
</evidence>
<evidence type="ECO:0000256" key="6">
    <source>
        <dbReference type="ARBA" id="ARBA00023033"/>
    </source>
</evidence>
<name>A0A372ZRS3_9ACTN</name>
<dbReference type="Proteomes" id="UP000263377">
    <property type="component" value="Unassembled WGS sequence"/>
</dbReference>
<keyword evidence="4 7" id="KW-0560">Oxidoreductase</keyword>
<dbReference type="InterPro" id="IPR001128">
    <property type="entry name" value="Cyt_P450"/>
</dbReference>
<dbReference type="GO" id="GO:0006707">
    <property type="term" value="P:cholesterol catabolic process"/>
    <property type="evidence" value="ECO:0007669"/>
    <property type="project" value="TreeGrafter"/>
</dbReference>
<evidence type="ECO:0000256" key="4">
    <source>
        <dbReference type="ARBA" id="ARBA00023002"/>
    </source>
</evidence>
<evidence type="ECO:0000256" key="1">
    <source>
        <dbReference type="ARBA" id="ARBA00010617"/>
    </source>
</evidence>
<reference evidence="8 9" key="1">
    <citation type="submission" date="2018-08" db="EMBL/GenBank/DDBJ databases">
        <title>Diversity &amp; Physiological Properties of Lignin-Decomposing Actinobacteria from Soil.</title>
        <authorList>
            <person name="Roh S.G."/>
            <person name="Kim S.B."/>
        </authorList>
    </citation>
    <scope>NUCLEOTIDE SEQUENCE [LARGE SCALE GENOMIC DNA]</scope>
    <source>
        <strain evidence="8 9">MMS17-GH009</strain>
    </source>
</reference>
<dbReference type="AlphaFoldDB" id="A0A372ZRS3"/>
<dbReference type="Gene3D" id="1.10.630.10">
    <property type="entry name" value="Cytochrome P450"/>
    <property type="match status" value="1"/>
</dbReference>
<dbReference type="PANTHER" id="PTHR46696">
    <property type="entry name" value="P450, PUTATIVE (EUROFUNG)-RELATED"/>
    <property type="match status" value="1"/>
</dbReference>
<evidence type="ECO:0000313" key="9">
    <source>
        <dbReference type="Proteomes" id="UP000263377"/>
    </source>
</evidence>
<comment type="caution">
    <text evidence="8">The sequence shown here is derived from an EMBL/GenBank/DDBJ whole genome shotgun (WGS) entry which is preliminary data.</text>
</comment>
<dbReference type="GO" id="GO:0005506">
    <property type="term" value="F:iron ion binding"/>
    <property type="evidence" value="ECO:0007669"/>
    <property type="project" value="InterPro"/>
</dbReference>
<proteinExistence type="inferred from homology"/>
<keyword evidence="2 7" id="KW-0349">Heme</keyword>
<evidence type="ECO:0000256" key="2">
    <source>
        <dbReference type="ARBA" id="ARBA00022617"/>
    </source>
</evidence>
<keyword evidence="9" id="KW-1185">Reference proteome</keyword>
<evidence type="ECO:0000313" key="8">
    <source>
        <dbReference type="EMBL" id="RGD58553.1"/>
    </source>
</evidence>
<dbReference type="InterPro" id="IPR017972">
    <property type="entry name" value="Cyt_P450_CS"/>
</dbReference>
<dbReference type="CDD" id="cd11033">
    <property type="entry name" value="CYP142-like"/>
    <property type="match status" value="1"/>
</dbReference>
<keyword evidence="3 7" id="KW-0479">Metal-binding</keyword>
<dbReference type="SUPFAM" id="SSF48264">
    <property type="entry name" value="Cytochrome P450"/>
    <property type="match status" value="1"/>
</dbReference>
<dbReference type="PRINTS" id="PR00359">
    <property type="entry name" value="BP450"/>
</dbReference>
<evidence type="ECO:0000256" key="5">
    <source>
        <dbReference type="ARBA" id="ARBA00023004"/>
    </source>
</evidence>
<organism evidence="8 9">
    <name type="scientific">Kitasatospora xanthocidica</name>
    <dbReference type="NCBI Taxonomy" id="83382"/>
    <lineage>
        <taxon>Bacteria</taxon>
        <taxon>Bacillati</taxon>
        <taxon>Actinomycetota</taxon>
        <taxon>Actinomycetes</taxon>
        <taxon>Kitasatosporales</taxon>
        <taxon>Streptomycetaceae</taxon>
        <taxon>Kitasatospora</taxon>
    </lineage>
</organism>
<sequence>MPLQPPTVDGASPPVDLATVDLATIDLTDPHTYLDLDVRAMWARFRAEQPVHLHPATDQGPPFWAVSRHADVLAVYRDNKRFTSERGNVLATLLQGEDSASRRMLAVTDGPRHREIRNLMLRSFSPRVLAPVVAGVHERTAALLQEGLARGSFDFVTDLADHIPINTIGDLMGVPVEDRERLVHWNTQTLSRTSAEHTATEEWLARNEILLYFSDLAAKRRKHPGDDVISALATGTVDGEPLSQEEVVFNCYSLILGGDESSRMSSIGALIALSRHPEQWRALKDGSVGLEPAVEEVMRWTTPAMHFGRRALTDVELGDRTIRAGDVVTLWNSSANFDEEVFDQPNRFDLARTPNKHVAFGYGPHFCLGAFLGRTHVEAMLAALRGTVGGIELLGEPVRLYSNFVHGYSSLPVRLTA</sequence>
<dbReference type="EMBL" id="QVIG01000001">
    <property type="protein sequence ID" value="RGD58553.1"/>
    <property type="molecule type" value="Genomic_DNA"/>
</dbReference>